<protein>
    <recommendedName>
        <fullName evidence="4">4-hydroxy-tetrahydrodipicolinate synthase</fullName>
    </recommendedName>
</protein>
<dbReference type="PANTHER" id="PTHR12128:SF51">
    <property type="entry name" value="BLL4205 PROTEIN"/>
    <property type="match status" value="1"/>
</dbReference>
<keyword evidence="1" id="KW-0456">Lyase</keyword>
<dbReference type="Gene3D" id="3.20.20.70">
    <property type="entry name" value="Aldolase class I"/>
    <property type="match status" value="1"/>
</dbReference>
<comment type="caution">
    <text evidence="2">The sequence shown here is derived from an EMBL/GenBank/DDBJ whole genome shotgun (WGS) entry which is preliminary data.</text>
</comment>
<evidence type="ECO:0000256" key="1">
    <source>
        <dbReference type="ARBA" id="ARBA00023239"/>
    </source>
</evidence>
<gene>
    <name evidence="2" type="ORF">BLA60_12650</name>
</gene>
<evidence type="ECO:0000313" key="3">
    <source>
        <dbReference type="Proteomes" id="UP000185696"/>
    </source>
</evidence>
<dbReference type="SMART" id="SM01130">
    <property type="entry name" value="DHDPS"/>
    <property type="match status" value="1"/>
</dbReference>
<reference evidence="2 3" key="1">
    <citation type="submission" date="2016-12" db="EMBL/GenBank/DDBJ databases">
        <title>The draft genome sequence of Actinophytocola xinjiangensis.</title>
        <authorList>
            <person name="Wang W."/>
            <person name="Yuan L."/>
        </authorList>
    </citation>
    <scope>NUCLEOTIDE SEQUENCE [LARGE SCALE GENOMIC DNA]</scope>
    <source>
        <strain evidence="2 3">CGMCC 4.4663</strain>
    </source>
</reference>
<organism evidence="2 3">
    <name type="scientific">Actinophytocola xinjiangensis</name>
    <dbReference type="NCBI Taxonomy" id="485602"/>
    <lineage>
        <taxon>Bacteria</taxon>
        <taxon>Bacillati</taxon>
        <taxon>Actinomycetota</taxon>
        <taxon>Actinomycetes</taxon>
        <taxon>Pseudonocardiales</taxon>
        <taxon>Pseudonocardiaceae</taxon>
    </lineage>
</organism>
<dbReference type="SUPFAM" id="SSF51569">
    <property type="entry name" value="Aldolase"/>
    <property type="match status" value="1"/>
</dbReference>
<dbReference type="RefSeq" id="WP_075133052.1">
    <property type="nucleotide sequence ID" value="NZ_MSIF01000005.1"/>
</dbReference>
<dbReference type="Proteomes" id="UP000185696">
    <property type="component" value="Unassembled WGS sequence"/>
</dbReference>
<keyword evidence="3" id="KW-1185">Reference proteome</keyword>
<evidence type="ECO:0008006" key="4">
    <source>
        <dbReference type="Google" id="ProtNLM"/>
    </source>
</evidence>
<name>A0A7Z0WN60_9PSEU</name>
<proteinExistence type="predicted"/>
<dbReference type="Pfam" id="PF00701">
    <property type="entry name" value="DHDPS"/>
    <property type="match status" value="1"/>
</dbReference>
<accession>A0A7Z0WN60</accession>
<dbReference type="EMBL" id="MSIF01000005">
    <property type="protein sequence ID" value="OLF10885.1"/>
    <property type="molecule type" value="Genomic_DNA"/>
</dbReference>
<dbReference type="GO" id="GO:0008840">
    <property type="term" value="F:4-hydroxy-tetrahydrodipicolinate synthase activity"/>
    <property type="evidence" value="ECO:0007669"/>
    <property type="project" value="TreeGrafter"/>
</dbReference>
<dbReference type="InterPro" id="IPR013785">
    <property type="entry name" value="Aldolase_TIM"/>
</dbReference>
<evidence type="ECO:0000313" key="2">
    <source>
        <dbReference type="EMBL" id="OLF10885.1"/>
    </source>
</evidence>
<dbReference type="InterPro" id="IPR002220">
    <property type="entry name" value="DapA-like"/>
</dbReference>
<dbReference type="PANTHER" id="PTHR12128">
    <property type="entry name" value="DIHYDRODIPICOLINATE SYNTHASE"/>
    <property type="match status" value="1"/>
</dbReference>
<dbReference type="AlphaFoldDB" id="A0A7Z0WN60"/>
<sequence>MQPATRVTELAGRLDGRLIAAAATPLPAGPAPDPGVLDAYLAGLVADGAGGLAVCAHTGRGPFLDRAARDLVVRRAAALGVPVIAGVGGAGSDAMADARLAAAGGADALLVFPPPADPLGHHDALWRATGLPLVAFDLYTAPYSPAELAALLAHPGVAGVKLARLHDAIACQAGIAAAREAGRLAITGEDRMFGPSLMWGARAALVGLAAAAVGLTAGVLESYLAGRYAEFVTRSARLDALADVTFREPYEGYVQRMLWIAEAEGRIPPGHALDPHAPLLTADDRPRVLSTWRDLTEIEV</sequence>
<dbReference type="OrthoDB" id="3688938at2"/>